<dbReference type="AlphaFoldDB" id="A0A6B8KHU3"/>
<reference evidence="7 8" key="1">
    <citation type="submission" date="2019-11" db="EMBL/GenBank/DDBJ databases">
        <title>The genome sequence of Methylocystis heyeri.</title>
        <authorList>
            <person name="Oshkin I.Y."/>
            <person name="Miroshnikov K."/>
            <person name="Dedysh S.N."/>
        </authorList>
    </citation>
    <scope>NUCLEOTIDE SEQUENCE [LARGE SCALE GENOMIC DNA]</scope>
    <source>
        <strain evidence="7 8">H2</strain>
    </source>
</reference>
<dbReference type="RefSeq" id="WP_136497875.1">
    <property type="nucleotide sequence ID" value="NZ_CP046052.1"/>
</dbReference>
<dbReference type="Pfam" id="PF01594">
    <property type="entry name" value="AI-2E_transport"/>
    <property type="match status" value="1"/>
</dbReference>
<evidence type="ECO:0000313" key="8">
    <source>
        <dbReference type="Proteomes" id="UP000309061"/>
    </source>
</evidence>
<protein>
    <submittedName>
        <fullName evidence="7">AI-2E family transporter</fullName>
    </submittedName>
</protein>
<sequence length="345" mass="36918">MNTAEFSKRAAIFIGLALIPFLVWHLFNVVLIAVGAVLIATLLSLVAEPFIRLRLPRSVALVASGLVVAAVLFEAAYLFGTGVGFEMQEVMRRVEEAQQTITQSMNNSQIGKTVLSHLQGQNVPVGQLIGGLFHISAAFLVAVVVTVFAGVYLAAQPALYLTGFGKLFPPQWRENADETLDHLAQGLRLWMLGQLLEMLIIGVLSGLAVWMIGLPSPLALGVIAGVAEFVPYLGPIVAAVPAVLVAITLNSTAVLWTLTAYVLIHQAEGQVVMPIIQRRMVFIPPALMLMSILAIGSLWGVSGTIFAAPITVILFVLVTKLYVRDSLGEPAPLPGEPEAAEQNIE</sequence>
<evidence type="ECO:0000256" key="2">
    <source>
        <dbReference type="ARBA" id="ARBA00009773"/>
    </source>
</evidence>
<evidence type="ECO:0000256" key="3">
    <source>
        <dbReference type="ARBA" id="ARBA00022692"/>
    </source>
</evidence>
<keyword evidence="3 6" id="KW-0812">Transmembrane</keyword>
<evidence type="ECO:0000256" key="5">
    <source>
        <dbReference type="ARBA" id="ARBA00023136"/>
    </source>
</evidence>
<feature type="transmembrane region" description="Helical" evidence="6">
    <location>
        <begin position="132"/>
        <end position="155"/>
    </location>
</feature>
<evidence type="ECO:0000256" key="6">
    <source>
        <dbReference type="SAM" id="Phobius"/>
    </source>
</evidence>
<keyword evidence="5 6" id="KW-0472">Membrane</keyword>
<gene>
    <name evidence="7" type="ORF">H2LOC_016580</name>
</gene>
<dbReference type="PANTHER" id="PTHR21716:SF62">
    <property type="entry name" value="TRANSPORT PROTEIN YDBI-RELATED"/>
    <property type="match status" value="1"/>
</dbReference>
<name>A0A6B8KHU3_9HYPH</name>
<dbReference type="InterPro" id="IPR002549">
    <property type="entry name" value="AI-2E-like"/>
</dbReference>
<accession>A0A6B8KHU3</accession>
<organism evidence="7 8">
    <name type="scientific">Methylocystis heyeri</name>
    <dbReference type="NCBI Taxonomy" id="391905"/>
    <lineage>
        <taxon>Bacteria</taxon>
        <taxon>Pseudomonadati</taxon>
        <taxon>Pseudomonadota</taxon>
        <taxon>Alphaproteobacteria</taxon>
        <taxon>Hyphomicrobiales</taxon>
        <taxon>Methylocystaceae</taxon>
        <taxon>Methylocystis</taxon>
    </lineage>
</organism>
<dbReference type="OrthoDB" id="5761230at2"/>
<feature type="transmembrane region" description="Helical" evidence="6">
    <location>
        <begin position="232"/>
        <end position="259"/>
    </location>
</feature>
<comment type="similarity">
    <text evidence="2">Belongs to the autoinducer-2 exporter (AI-2E) (TC 2.A.86) family.</text>
</comment>
<evidence type="ECO:0000256" key="1">
    <source>
        <dbReference type="ARBA" id="ARBA00004141"/>
    </source>
</evidence>
<dbReference type="GO" id="GO:0055085">
    <property type="term" value="P:transmembrane transport"/>
    <property type="evidence" value="ECO:0007669"/>
    <property type="project" value="TreeGrafter"/>
</dbReference>
<feature type="transmembrane region" description="Helical" evidence="6">
    <location>
        <begin position="59"/>
        <end position="79"/>
    </location>
</feature>
<comment type="subcellular location">
    <subcellularLocation>
        <location evidence="1">Membrane</location>
        <topology evidence="1">Multi-pass membrane protein</topology>
    </subcellularLocation>
</comment>
<dbReference type="GO" id="GO:0016020">
    <property type="term" value="C:membrane"/>
    <property type="evidence" value="ECO:0007669"/>
    <property type="project" value="UniProtKB-SubCell"/>
</dbReference>
<keyword evidence="4 6" id="KW-1133">Transmembrane helix</keyword>
<dbReference type="EMBL" id="CP046052">
    <property type="protein sequence ID" value="QGM47179.1"/>
    <property type="molecule type" value="Genomic_DNA"/>
</dbReference>
<dbReference type="KEGG" id="mhey:H2LOC_016580"/>
<keyword evidence="8" id="KW-1185">Reference proteome</keyword>
<dbReference type="Proteomes" id="UP000309061">
    <property type="component" value="Chromosome"/>
</dbReference>
<evidence type="ECO:0000313" key="7">
    <source>
        <dbReference type="EMBL" id="QGM47179.1"/>
    </source>
</evidence>
<dbReference type="PANTHER" id="PTHR21716">
    <property type="entry name" value="TRANSMEMBRANE PROTEIN"/>
    <property type="match status" value="1"/>
</dbReference>
<feature type="transmembrane region" description="Helical" evidence="6">
    <location>
        <begin position="22"/>
        <end position="47"/>
    </location>
</feature>
<feature type="transmembrane region" description="Helical" evidence="6">
    <location>
        <begin position="280"/>
        <end position="299"/>
    </location>
</feature>
<feature type="transmembrane region" description="Helical" evidence="6">
    <location>
        <begin position="189"/>
        <end position="212"/>
    </location>
</feature>
<proteinExistence type="inferred from homology"/>
<evidence type="ECO:0000256" key="4">
    <source>
        <dbReference type="ARBA" id="ARBA00022989"/>
    </source>
</evidence>